<proteinExistence type="predicted"/>
<dbReference type="EMBL" id="KV448266">
    <property type="protein sequence ID" value="OAX39027.1"/>
    <property type="molecule type" value="Genomic_DNA"/>
</dbReference>
<dbReference type="OrthoDB" id="2691740at2759"/>
<feature type="repeat" description="WD" evidence="1">
    <location>
        <begin position="9"/>
        <end position="44"/>
    </location>
</feature>
<evidence type="ECO:0000313" key="2">
    <source>
        <dbReference type="EMBL" id="OAX39027.1"/>
    </source>
</evidence>
<dbReference type="InterPro" id="IPR015943">
    <property type="entry name" value="WD40/YVTN_repeat-like_dom_sf"/>
</dbReference>
<keyword evidence="1" id="KW-0853">WD repeat</keyword>
<dbReference type="InterPro" id="IPR001680">
    <property type="entry name" value="WD40_rpt"/>
</dbReference>
<gene>
    <name evidence="2" type="ORF">K503DRAFT_116192</name>
</gene>
<sequence length="141" mass="15416">MLDTFGVPFEGHTKDIYGLALSFDGALLASTSGDNTIKLWAVESHLASFYSLHPYRIIFSPISCQLAYTTVSPQGYKIYICNIPPNILASIVPAVEGHKVGAHPRLRGFHVIICSRRPVQLLGTYSSLTQHIFLLACAAPE</sequence>
<dbReference type="AlphaFoldDB" id="A0A1B7N2D9"/>
<dbReference type="SUPFAM" id="SSF50978">
    <property type="entry name" value="WD40 repeat-like"/>
    <property type="match status" value="1"/>
</dbReference>
<dbReference type="PROSITE" id="PS50082">
    <property type="entry name" value="WD_REPEATS_2"/>
    <property type="match status" value="1"/>
</dbReference>
<dbReference type="InParanoid" id="A0A1B7N2D9"/>
<dbReference type="PROSITE" id="PS50294">
    <property type="entry name" value="WD_REPEATS_REGION"/>
    <property type="match status" value="1"/>
</dbReference>
<evidence type="ECO:0000313" key="3">
    <source>
        <dbReference type="Proteomes" id="UP000092154"/>
    </source>
</evidence>
<reference evidence="2 3" key="1">
    <citation type="submission" date="2016-06" db="EMBL/GenBank/DDBJ databases">
        <title>Comparative genomics of the ectomycorrhizal sister species Rhizopogon vinicolor and Rhizopogon vesiculosus (Basidiomycota: Boletales) reveals a divergence of the mating type B locus.</title>
        <authorList>
            <consortium name="DOE Joint Genome Institute"/>
            <person name="Mujic A.B."/>
            <person name="Kuo A."/>
            <person name="Tritt A."/>
            <person name="Lipzen A."/>
            <person name="Chen C."/>
            <person name="Johnson J."/>
            <person name="Sharma A."/>
            <person name="Barry K."/>
            <person name="Grigoriev I.V."/>
            <person name="Spatafora J.W."/>
        </authorList>
    </citation>
    <scope>NUCLEOTIDE SEQUENCE [LARGE SCALE GENOMIC DNA]</scope>
    <source>
        <strain evidence="2 3">AM-OR11-026</strain>
    </source>
</reference>
<dbReference type="Proteomes" id="UP000092154">
    <property type="component" value="Unassembled WGS sequence"/>
</dbReference>
<keyword evidence="3" id="KW-1185">Reference proteome</keyword>
<name>A0A1B7N2D9_9AGAM</name>
<dbReference type="SMART" id="SM00320">
    <property type="entry name" value="WD40"/>
    <property type="match status" value="1"/>
</dbReference>
<dbReference type="InterPro" id="IPR036322">
    <property type="entry name" value="WD40_repeat_dom_sf"/>
</dbReference>
<protein>
    <submittedName>
        <fullName evidence="2">Uncharacterized protein</fullName>
    </submittedName>
</protein>
<organism evidence="2 3">
    <name type="scientific">Rhizopogon vinicolor AM-OR11-026</name>
    <dbReference type="NCBI Taxonomy" id="1314800"/>
    <lineage>
        <taxon>Eukaryota</taxon>
        <taxon>Fungi</taxon>
        <taxon>Dikarya</taxon>
        <taxon>Basidiomycota</taxon>
        <taxon>Agaricomycotina</taxon>
        <taxon>Agaricomycetes</taxon>
        <taxon>Agaricomycetidae</taxon>
        <taxon>Boletales</taxon>
        <taxon>Suillineae</taxon>
        <taxon>Rhizopogonaceae</taxon>
        <taxon>Rhizopogon</taxon>
    </lineage>
</organism>
<dbReference type="Gene3D" id="2.130.10.10">
    <property type="entry name" value="YVTN repeat-like/Quinoprotein amine dehydrogenase"/>
    <property type="match status" value="1"/>
</dbReference>
<dbReference type="Pfam" id="PF00400">
    <property type="entry name" value="WD40"/>
    <property type="match status" value="1"/>
</dbReference>
<accession>A0A1B7N2D9</accession>
<evidence type="ECO:0000256" key="1">
    <source>
        <dbReference type="PROSITE-ProRule" id="PRU00221"/>
    </source>
</evidence>